<keyword evidence="5 10" id="KW-0418">Kinase</keyword>
<dbReference type="InParanoid" id="B3RPM0"/>
<keyword evidence="8 10" id="KW-0496">Mitochondrion</keyword>
<dbReference type="HOGENOM" id="CLU_023861_1_1_1"/>
<keyword evidence="3 10" id="KW-0808">Transferase</keyword>
<dbReference type="GO" id="GO:0005759">
    <property type="term" value="C:mitochondrial matrix"/>
    <property type="evidence" value="ECO:0007669"/>
    <property type="project" value="UniProtKB-SubCell"/>
</dbReference>
<dbReference type="GO" id="GO:0010906">
    <property type="term" value="P:regulation of glucose metabolic process"/>
    <property type="evidence" value="ECO:0000318"/>
    <property type="project" value="GO_Central"/>
</dbReference>
<dbReference type="GO" id="GO:0005739">
    <property type="term" value="C:mitochondrion"/>
    <property type="evidence" value="ECO:0000318"/>
    <property type="project" value="GO_Central"/>
</dbReference>
<organism evidence="12 13">
    <name type="scientific">Trichoplax adhaerens</name>
    <name type="common">Trichoplax reptans</name>
    <dbReference type="NCBI Taxonomy" id="10228"/>
    <lineage>
        <taxon>Eukaryota</taxon>
        <taxon>Metazoa</taxon>
        <taxon>Placozoa</taxon>
        <taxon>Uniplacotomia</taxon>
        <taxon>Trichoplacea</taxon>
        <taxon>Trichoplacidae</taxon>
        <taxon>Trichoplax</taxon>
    </lineage>
</organism>
<dbReference type="GO" id="GO:0004740">
    <property type="term" value="F:pyruvate dehydrogenase (acetyl-transferring) kinase activity"/>
    <property type="evidence" value="ECO:0000318"/>
    <property type="project" value="GO_Central"/>
</dbReference>
<evidence type="ECO:0000256" key="2">
    <source>
        <dbReference type="ARBA" id="ARBA00006155"/>
    </source>
</evidence>
<keyword evidence="4 10" id="KW-0547">Nucleotide-binding</keyword>
<comment type="similarity">
    <text evidence="2 10">Belongs to the PDK/BCKDK protein kinase family.</text>
</comment>
<evidence type="ECO:0000256" key="10">
    <source>
        <dbReference type="RuleBase" id="RU366032"/>
    </source>
</evidence>
<dbReference type="InterPro" id="IPR039028">
    <property type="entry name" value="BCKD/PDK"/>
</dbReference>
<dbReference type="CDD" id="cd16929">
    <property type="entry name" value="HATPase_PDK-like"/>
    <property type="match status" value="1"/>
</dbReference>
<keyword evidence="7" id="KW-0809">Transit peptide</keyword>
<evidence type="ECO:0000256" key="7">
    <source>
        <dbReference type="ARBA" id="ARBA00022946"/>
    </source>
</evidence>
<dbReference type="EMBL" id="DS985242">
    <property type="protein sequence ID" value="EDV27658.1"/>
    <property type="molecule type" value="Genomic_DNA"/>
</dbReference>
<dbReference type="InterPro" id="IPR018955">
    <property type="entry name" value="BCDHK/PDK_N"/>
</dbReference>
<dbReference type="SUPFAM" id="SSF69012">
    <property type="entry name" value="alpha-ketoacid dehydrogenase kinase, N-terminal domain"/>
    <property type="match status" value="1"/>
</dbReference>
<dbReference type="InterPro" id="IPR003594">
    <property type="entry name" value="HATPase_dom"/>
</dbReference>
<accession>B3RPM0</accession>
<comment type="subcellular location">
    <subcellularLocation>
        <location evidence="1 10">Mitochondrion matrix</location>
    </subcellularLocation>
</comment>
<reference evidence="12 13" key="1">
    <citation type="journal article" date="2008" name="Nature">
        <title>The Trichoplax genome and the nature of placozoans.</title>
        <authorList>
            <person name="Srivastava M."/>
            <person name="Begovic E."/>
            <person name="Chapman J."/>
            <person name="Putnam N.H."/>
            <person name="Hellsten U."/>
            <person name="Kawashima T."/>
            <person name="Kuo A."/>
            <person name="Mitros T."/>
            <person name="Salamov A."/>
            <person name="Carpenter M.L."/>
            <person name="Signorovitch A.Y."/>
            <person name="Moreno M.A."/>
            <person name="Kamm K."/>
            <person name="Grimwood J."/>
            <person name="Schmutz J."/>
            <person name="Shapiro H."/>
            <person name="Grigoriev I.V."/>
            <person name="Buss L.W."/>
            <person name="Schierwater B."/>
            <person name="Dellaporta S.L."/>
            <person name="Rokhsar D.S."/>
        </authorList>
    </citation>
    <scope>NUCLEOTIDE SEQUENCE [LARGE SCALE GENOMIC DNA]</scope>
    <source>
        <strain evidence="12 13">Grell-BS-1999</strain>
    </source>
</reference>
<dbReference type="STRING" id="10228.B3RPM0"/>
<dbReference type="OrthoDB" id="241648at2759"/>
<keyword evidence="13" id="KW-1185">Reference proteome</keyword>
<evidence type="ECO:0000256" key="1">
    <source>
        <dbReference type="ARBA" id="ARBA00004305"/>
    </source>
</evidence>
<evidence type="ECO:0000256" key="4">
    <source>
        <dbReference type="ARBA" id="ARBA00022741"/>
    </source>
</evidence>
<comment type="catalytic activity">
    <reaction evidence="9">
        <text>L-seryl-[pyruvate dehydrogenase E1 alpha subunit] + ATP = O-phospho-L-seryl-[pyruvate dehydrogenase E1 alpha subunit] + ADP + H(+)</text>
        <dbReference type="Rhea" id="RHEA:23052"/>
        <dbReference type="Rhea" id="RHEA-COMP:13689"/>
        <dbReference type="Rhea" id="RHEA-COMP:13690"/>
        <dbReference type="ChEBI" id="CHEBI:15378"/>
        <dbReference type="ChEBI" id="CHEBI:29999"/>
        <dbReference type="ChEBI" id="CHEBI:30616"/>
        <dbReference type="ChEBI" id="CHEBI:83421"/>
        <dbReference type="ChEBI" id="CHEBI:456216"/>
        <dbReference type="EC" id="2.7.11.2"/>
    </reaction>
</comment>
<evidence type="ECO:0000256" key="6">
    <source>
        <dbReference type="ARBA" id="ARBA00022840"/>
    </source>
</evidence>
<dbReference type="InterPro" id="IPR036784">
    <property type="entry name" value="AK/P_DHK_N_sf"/>
</dbReference>
<dbReference type="FunFam" id="3.30.565.10:FF:000007">
    <property type="entry name" value="Mitochondrial pyruvate dehydrogenase kinase isoform 2"/>
    <property type="match status" value="1"/>
</dbReference>
<dbReference type="InterPro" id="IPR005467">
    <property type="entry name" value="His_kinase_dom"/>
</dbReference>
<sequence length="404" mass="45681">MAAQIRQRSADVIKYINRYSQYTPLSLSIKQLMDFGRHGSILNSYKFLSSELPIRLAHIMKELRYLPVGLLDMPSVQRVDNWYATSLIELIDFRDQHKGKSCEVTAKNFTNLVANIRQRHNSVVETMAQGIIELKLAKKDYNLDQHRLQYFLDRFYTNRMSIRLLITQHNMLFGEENAEKKHIGCIDPSCNLSEIVASAVNNASELCDQYYMVVPPVDINEANAVEPGSGVDICYIPSHLHYMVFELLKNSMRAVVENHQNNLNLPPIQVTITKGEEDILIRICDRGGGIPISKLEDIYSYMYSTAPQPPSLDLVARSETVTPLAGFGVGLPLSRLYARYLNGDLKLSPLEGYGMDAYIYLKRFSVKANEVLPVFGEAASQQYRVRGLSGDWTASASNRKDKSG</sequence>
<dbReference type="Pfam" id="PF10436">
    <property type="entry name" value="BCDHK_Adom3"/>
    <property type="match status" value="1"/>
</dbReference>
<dbReference type="PhylomeDB" id="B3RPM0"/>
<dbReference type="FunCoup" id="B3RPM0">
    <property type="interactions" value="2065"/>
</dbReference>
<feature type="domain" description="Histidine kinase" evidence="11">
    <location>
        <begin position="237"/>
        <end position="365"/>
    </location>
</feature>
<evidence type="ECO:0000256" key="9">
    <source>
        <dbReference type="ARBA" id="ARBA00048201"/>
    </source>
</evidence>
<dbReference type="PANTHER" id="PTHR11947">
    <property type="entry name" value="PYRUVATE DEHYDROGENASE KINASE"/>
    <property type="match status" value="1"/>
</dbReference>
<evidence type="ECO:0000256" key="5">
    <source>
        <dbReference type="ARBA" id="ARBA00022777"/>
    </source>
</evidence>
<name>B3RPM0_TRIAD</name>
<evidence type="ECO:0000259" key="11">
    <source>
        <dbReference type="PROSITE" id="PS50109"/>
    </source>
</evidence>
<dbReference type="eggNOG" id="KOG0787">
    <property type="taxonomic scope" value="Eukaryota"/>
</dbReference>
<dbReference type="OMA" id="QIGDQKR"/>
<dbReference type="CTD" id="6751263"/>
<dbReference type="GO" id="GO:0005524">
    <property type="term" value="F:ATP binding"/>
    <property type="evidence" value="ECO:0007669"/>
    <property type="project" value="UniProtKB-UniRule"/>
</dbReference>
<dbReference type="PROSITE" id="PS50109">
    <property type="entry name" value="HIS_KIN"/>
    <property type="match status" value="1"/>
</dbReference>
<protein>
    <recommendedName>
        <fullName evidence="10">Protein-serine/threonine kinase</fullName>
        <ecNumber evidence="10">2.7.11.-</ecNumber>
    </recommendedName>
</protein>
<dbReference type="Pfam" id="PF02518">
    <property type="entry name" value="HATPase_c"/>
    <property type="match status" value="1"/>
</dbReference>
<proteinExistence type="inferred from homology"/>
<evidence type="ECO:0000313" key="13">
    <source>
        <dbReference type="Proteomes" id="UP000009022"/>
    </source>
</evidence>
<dbReference type="GeneID" id="6751263"/>
<dbReference type="GO" id="GO:0010510">
    <property type="term" value="P:regulation of pyruvate decarboxylation to acetyl-CoA"/>
    <property type="evidence" value="ECO:0000318"/>
    <property type="project" value="GO_Central"/>
</dbReference>
<dbReference type="InterPro" id="IPR036890">
    <property type="entry name" value="HATPase_C_sf"/>
</dbReference>
<dbReference type="SMART" id="SM00387">
    <property type="entry name" value="HATPase_c"/>
    <property type="match status" value="1"/>
</dbReference>
<dbReference type="EC" id="2.7.11.-" evidence="10"/>
<dbReference type="RefSeq" id="XP_002109492.1">
    <property type="nucleotide sequence ID" value="XM_002109456.1"/>
</dbReference>
<dbReference type="SUPFAM" id="SSF55874">
    <property type="entry name" value="ATPase domain of HSP90 chaperone/DNA topoisomerase II/histidine kinase"/>
    <property type="match status" value="1"/>
</dbReference>
<gene>
    <name evidence="12" type="ORF">TRIADDRAFT_20860</name>
</gene>
<dbReference type="Gene3D" id="1.20.140.20">
    <property type="entry name" value="Alpha-ketoacid/pyruvate dehydrogenase kinase, N-terminal domain"/>
    <property type="match status" value="1"/>
</dbReference>
<dbReference type="AlphaFoldDB" id="B3RPM0"/>
<dbReference type="Gene3D" id="3.30.565.10">
    <property type="entry name" value="Histidine kinase-like ATPase, C-terminal domain"/>
    <property type="match status" value="1"/>
</dbReference>
<evidence type="ECO:0000256" key="3">
    <source>
        <dbReference type="ARBA" id="ARBA00022679"/>
    </source>
</evidence>
<evidence type="ECO:0000313" key="12">
    <source>
        <dbReference type="EMBL" id="EDV27658.1"/>
    </source>
</evidence>
<evidence type="ECO:0000256" key="8">
    <source>
        <dbReference type="ARBA" id="ARBA00023128"/>
    </source>
</evidence>
<keyword evidence="6 10" id="KW-0067">ATP-binding</keyword>
<dbReference type="Proteomes" id="UP000009022">
    <property type="component" value="Unassembled WGS sequence"/>
</dbReference>
<dbReference type="KEGG" id="tad:TRIADDRAFT_20860"/>
<dbReference type="PANTHER" id="PTHR11947:SF3">
    <property type="entry name" value="[PYRUVATE DEHYDROGENASE (ACETYL-TRANSFERRING)] KINASE, MITOCHONDRIAL"/>
    <property type="match status" value="1"/>
</dbReference>